<sequence>MTNDGPPLAFSGSRLAWADMPRDLRSRIAELAGAAVVAEAPATVGFSPGYASLLELGDGTQVFVKAVSPEQNPDSPNLARAEIRALEALPPGVPAPRLQWSHDDGTWVVMGITAVAGRSPEHPWTPEQRRRVLDLAAELARAGTPAPACLPPLSVALTGLAASTRALAQSPADLDAAVAAMAEDGPWLVEHREDLVRWAEEAPTAAVGHSLAHNDLRTDNVLLGQDGTWVVDWPHASKDAPAWYDLVGLLVSIAMQGGGDPDALFWEHPAAAGADRESVRAVLAALTGYFLQGAVQPPPPGIANLRAFQRAHARAALAWLRRF</sequence>
<feature type="domain" description="Aminoglycoside phosphotransferase" evidence="1">
    <location>
        <begin position="56"/>
        <end position="280"/>
    </location>
</feature>
<protein>
    <submittedName>
        <fullName evidence="2">Phosphotransferase</fullName>
    </submittedName>
</protein>
<dbReference type="Pfam" id="PF01636">
    <property type="entry name" value="APH"/>
    <property type="match status" value="1"/>
</dbReference>
<proteinExistence type="predicted"/>
<dbReference type="RefSeq" id="WP_304601829.1">
    <property type="nucleotide sequence ID" value="NZ_JAUQYP010000001.1"/>
</dbReference>
<dbReference type="Proteomes" id="UP001232536">
    <property type="component" value="Unassembled WGS sequence"/>
</dbReference>
<organism evidence="2 3">
    <name type="scientific">Actinotalea lenta</name>
    <dbReference type="NCBI Taxonomy" id="3064654"/>
    <lineage>
        <taxon>Bacteria</taxon>
        <taxon>Bacillati</taxon>
        <taxon>Actinomycetota</taxon>
        <taxon>Actinomycetes</taxon>
        <taxon>Micrococcales</taxon>
        <taxon>Cellulomonadaceae</taxon>
        <taxon>Actinotalea</taxon>
    </lineage>
</organism>
<name>A0ABT9DCM8_9CELL</name>
<dbReference type="SUPFAM" id="SSF56112">
    <property type="entry name" value="Protein kinase-like (PK-like)"/>
    <property type="match status" value="1"/>
</dbReference>
<evidence type="ECO:0000313" key="2">
    <source>
        <dbReference type="EMBL" id="MDO8108246.1"/>
    </source>
</evidence>
<evidence type="ECO:0000313" key="3">
    <source>
        <dbReference type="Proteomes" id="UP001232536"/>
    </source>
</evidence>
<dbReference type="Gene3D" id="3.90.1200.10">
    <property type="match status" value="1"/>
</dbReference>
<dbReference type="InterPro" id="IPR011009">
    <property type="entry name" value="Kinase-like_dom_sf"/>
</dbReference>
<dbReference type="EMBL" id="JAUQYP010000001">
    <property type="protein sequence ID" value="MDO8108246.1"/>
    <property type="molecule type" value="Genomic_DNA"/>
</dbReference>
<keyword evidence="3" id="KW-1185">Reference proteome</keyword>
<reference evidence="2 3" key="1">
    <citation type="submission" date="2023-07" db="EMBL/GenBank/DDBJ databases">
        <title>Description of novel actinomycetes strains, isolated from tidal flat sediment.</title>
        <authorList>
            <person name="Lu C."/>
        </authorList>
    </citation>
    <scope>NUCLEOTIDE SEQUENCE [LARGE SCALE GENOMIC DNA]</scope>
    <source>
        <strain evidence="2 3">SYSU T00b441</strain>
    </source>
</reference>
<gene>
    <name evidence="2" type="ORF">Q6348_13680</name>
</gene>
<comment type="caution">
    <text evidence="2">The sequence shown here is derived from an EMBL/GenBank/DDBJ whole genome shotgun (WGS) entry which is preliminary data.</text>
</comment>
<dbReference type="Gene3D" id="3.30.200.20">
    <property type="entry name" value="Phosphorylase Kinase, domain 1"/>
    <property type="match status" value="1"/>
</dbReference>
<dbReference type="InterPro" id="IPR002575">
    <property type="entry name" value="Aminoglycoside_PTrfase"/>
</dbReference>
<accession>A0ABT9DCM8</accession>
<evidence type="ECO:0000259" key="1">
    <source>
        <dbReference type="Pfam" id="PF01636"/>
    </source>
</evidence>